<dbReference type="VEuPathDB" id="FungiDB:PC9H_010996"/>
<reference evidence="2" key="1">
    <citation type="submission" date="2019-07" db="EMBL/GenBank/DDBJ databases">
        <authorList>
            <person name="Palmer J.M."/>
        </authorList>
    </citation>
    <scope>NUCLEOTIDE SEQUENCE</scope>
    <source>
        <strain evidence="2">PC9</strain>
    </source>
</reference>
<proteinExistence type="predicted"/>
<feature type="compositionally biased region" description="Polar residues" evidence="1">
    <location>
        <begin position="427"/>
        <end position="437"/>
    </location>
</feature>
<evidence type="ECO:0000313" key="2">
    <source>
        <dbReference type="EMBL" id="KAF7422837.1"/>
    </source>
</evidence>
<organism evidence="2 3">
    <name type="scientific">Pleurotus ostreatus</name>
    <name type="common">Oyster mushroom</name>
    <name type="synonym">White-rot fungus</name>
    <dbReference type="NCBI Taxonomy" id="5322"/>
    <lineage>
        <taxon>Eukaryota</taxon>
        <taxon>Fungi</taxon>
        <taxon>Dikarya</taxon>
        <taxon>Basidiomycota</taxon>
        <taxon>Agaricomycotina</taxon>
        <taxon>Agaricomycetes</taxon>
        <taxon>Agaricomycetidae</taxon>
        <taxon>Agaricales</taxon>
        <taxon>Pleurotineae</taxon>
        <taxon>Pleurotaceae</taxon>
        <taxon>Pleurotus</taxon>
    </lineage>
</organism>
<dbReference type="OrthoDB" id="3242181at2759"/>
<protein>
    <recommendedName>
        <fullName evidence="4">Arrestin-like N-terminal domain-containing protein</fullName>
    </recommendedName>
</protein>
<keyword evidence="3" id="KW-1185">Reference proteome</keyword>
<comment type="caution">
    <text evidence="2">The sequence shown here is derived from an EMBL/GenBank/DDBJ whole genome shotgun (WGS) entry which is preliminary data.</text>
</comment>
<sequence length="462" mass="49577">MSTTSLPGYGTGASSLVNGATPMYSAEPASYEERIAIAGALSPRPAGKFVKPSKSGNVSLQLDEQDKDAALPLYGTASLVKGEVHLVKPEVVTNVEVKVEGKLRLKEVAEGGHTSAKLCLDSQQLWFKSDGGGQCPTTLPFSLTLPTHFEYEGKTYPLPPTYDVKLSGLPGFTATIDYSISVLVDKPHVVPSLVPLVKSHIFGSTNHSNVAVSTSFVYHPRSRPSKALPAPMTVTQNGFSDTPGWRSFHSTIESKSPNLHDIEVTLFIPASRVLCMTQPIPFHVKLRSTAVSLASFLPYGPSTSTTSTKRMTKCHLVRQTTVDVRNAEVLGTKTNIWRVDTVGTGAFKMAGDGPNWIAYSGEIAIDENVQVGGFSAAGLTVVDCVILSCTPPEPQKAPFSELRLVVPIRLTTDPYTADGTGIGAQYPNINGNPTNGHHNLDDLDDDLDDKNGIPPEEFYRAL</sequence>
<evidence type="ECO:0000313" key="3">
    <source>
        <dbReference type="Proteomes" id="UP000623687"/>
    </source>
</evidence>
<gene>
    <name evidence="2" type="ORF">PC9H_010996</name>
</gene>
<dbReference type="EMBL" id="JACETU010000008">
    <property type="protein sequence ID" value="KAF7422837.1"/>
    <property type="molecule type" value="Genomic_DNA"/>
</dbReference>
<evidence type="ECO:0008006" key="4">
    <source>
        <dbReference type="Google" id="ProtNLM"/>
    </source>
</evidence>
<dbReference type="AlphaFoldDB" id="A0A8H6ZKU3"/>
<dbReference type="GeneID" id="59380814"/>
<evidence type="ECO:0000256" key="1">
    <source>
        <dbReference type="SAM" id="MobiDB-lite"/>
    </source>
</evidence>
<dbReference type="Proteomes" id="UP000623687">
    <property type="component" value="Unassembled WGS sequence"/>
</dbReference>
<feature type="region of interest" description="Disordered" evidence="1">
    <location>
        <begin position="422"/>
        <end position="454"/>
    </location>
</feature>
<accession>A0A8H6ZKU3</accession>
<name>A0A8H6ZKU3_PLEOS</name>
<dbReference type="RefSeq" id="XP_036627869.1">
    <property type="nucleotide sequence ID" value="XM_036780486.1"/>
</dbReference>